<dbReference type="EMBL" id="FPBD01000011">
    <property type="protein sequence ID" value="SFU15448.1"/>
    <property type="molecule type" value="Genomic_DNA"/>
</dbReference>
<sequence length="479" mass="51987">MTSSNIWQLMEELRQGRTTSLELVETYVQNISAANSKVNAISQLRLDEARREAEASDAARARGQALGALAGIPCTVKEAFHVAGLRSTAGAKHLEDNLVEEDAPVVAKLKHAGAIVLGKTNIPAMTADWQTYNDIFGITRNPWNMDCTAGGSSGGSAVAVASNMTAFDIGSDLCGCLRIPAHFCGVYAHRPSYGLTSVRGHIPGDPASVVEPDLCVSGPLARSARDLTLIMQVMLDPWIEAPEFKPSVDRERPLRVLVWLEAPAHKTDSVMREHIKEMLGRIEPTAHVELVYGAPAEFDLDEIIDLTMVLTGRLMSTASSPIGRMASAVNALGLKLFNSKDKRADYAWSIAKGQIGADRVDRDRAEVNERVNAFFDRFDLLVMPVAPVCAFEHDFRPSNKRTFDVDGRPIAYNELMVWNALASVFGLPSTIIPLGTGDNGLPVGIQAIAKRFNDITSLDFAERVEAVLPASPAPKEFLL</sequence>
<dbReference type="SUPFAM" id="SSF75304">
    <property type="entry name" value="Amidase signature (AS) enzymes"/>
    <property type="match status" value="1"/>
</dbReference>
<evidence type="ECO:0000259" key="1">
    <source>
        <dbReference type="Pfam" id="PF01425"/>
    </source>
</evidence>
<evidence type="ECO:0000313" key="3">
    <source>
        <dbReference type="Proteomes" id="UP000183371"/>
    </source>
</evidence>
<dbReference type="PANTHER" id="PTHR43372">
    <property type="entry name" value="FATTY-ACID AMIDE HYDROLASE"/>
    <property type="match status" value="1"/>
</dbReference>
<dbReference type="InterPro" id="IPR023631">
    <property type="entry name" value="Amidase_dom"/>
</dbReference>
<dbReference type="PANTHER" id="PTHR43372:SF4">
    <property type="entry name" value="FATTY-ACID AMIDE HYDROLASE 2"/>
    <property type="match status" value="1"/>
</dbReference>
<accession>A0A1I7DUU2</accession>
<dbReference type="GO" id="GO:0012505">
    <property type="term" value="C:endomembrane system"/>
    <property type="evidence" value="ECO:0007669"/>
    <property type="project" value="TreeGrafter"/>
</dbReference>
<dbReference type="Proteomes" id="UP000183371">
    <property type="component" value="Unassembled WGS sequence"/>
</dbReference>
<gene>
    <name evidence="2" type="ORF">SAMN05444141_11127</name>
</gene>
<reference evidence="3" key="1">
    <citation type="submission" date="2016-10" db="EMBL/GenBank/DDBJ databases">
        <authorList>
            <person name="Varghese N."/>
            <person name="Submissions S."/>
        </authorList>
    </citation>
    <scope>NUCLEOTIDE SEQUENCE [LARGE SCALE GENOMIC DNA]</scope>
    <source>
        <strain evidence="3">DSM 17465</strain>
    </source>
</reference>
<dbReference type="InterPro" id="IPR036928">
    <property type="entry name" value="AS_sf"/>
</dbReference>
<protein>
    <submittedName>
        <fullName evidence="2">Amidase</fullName>
    </submittedName>
</protein>
<dbReference type="RefSeq" id="WP_083417481.1">
    <property type="nucleotide sequence ID" value="NZ_FPBD01000011.1"/>
</dbReference>
<feature type="domain" description="Amidase" evidence="1">
    <location>
        <begin position="22"/>
        <end position="455"/>
    </location>
</feature>
<organism evidence="2 3">
    <name type="scientific">Pseudovibrio denitrificans</name>
    <dbReference type="NCBI Taxonomy" id="258256"/>
    <lineage>
        <taxon>Bacteria</taxon>
        <taxon>Pseudomonadati</taxon>
        <taxon>Pseudomonadota</taxon>
        <taxon>Alphaproteobacteria</taxon>
        <taxon>Hyphomicrobiales</taxon>
        <taxon>Stappiaceae</taxon>
        <taxon>Pseudovibrio</taxon>
    </lineage>
</organism>
<dbReference type="Gene3D" id="3.90.1300.10">
    <property type="entry name" value="Amidase signature (AS) domain"/>
    <property type="match status" value="1"/>
</dbReference>
<proteinExistence type="predicted"/>
<dbReference type="AlphaFoldDB" id="A0A1I7DUU2"/>
<dbReference type="InterPro" id="IPR052739">
    <property type="entry name" value="FAAH2"/>
</dbReference>
<keyword evidence="3" id="KW-1185">Reference proteome</keyword>
<dbReference type="Pfam" id="PF01425">
    <property type="entry name" value="Amidase"/>
    <property type="match status" value="1"/>
</dbReference>
<evidence type="ECO:0000313" key="2">
    <source>
        <dbReference type="EMBL" id="SFU15448.1"/>
    </source>
</evidence>
<name>A0A1I7DUU2_9HYPH</name>